<reference evidence="2" key="1">
    <citation type="submission" date="2023-05" db="EMBL/GenBank/DDBJ databases">
        <title>Nepenthes gracilis genome sequencing.</title>
        <authorList>
            <person name="Fukushima K."/>
        </authorList>
    </citation>
    <scope>NUCLEOTIDE SEQUENCE</scope>
    <source>
        <strain evidence="2">SING2019-196</strain>
    </source>
</reference>
<name>A0AAD3Y2B8_NEPGR</name>
<protein>
    <submittedName>
        <fullName evidence="2">Uncharacterized protein</fullName>
    </submittedName>
</protein>
<evidence type="ECO:0000256" key="1">
    <source>
        <dbReference type="SAM" id="MobiDB-lite"/>
    </source>
</evidence>
<accession>A0AAD3Y2B8</accession>
<feature type="compositionally biased region" description="Polar residues" evidence="1">
    <location>
        <begin position="40"/>
        <end position="53"/>
    </location>
</feature>
<dbReference type="InterPro" id="IPR017956">
    <property type="entry name" value="AT_hook_DNA-bd_motif"/>
</dbReference>
<dbReference type="PRINTS" id="PR00929">
    <property type="entry name" value="ATHOOK"/>
</dbReference>
<dbReference type="EMBL" id="BSYO01000032">
    <property type="protein sequence ID" value="GMH26832.1"/>
    <property type="molecule type" value="Genomic_DNA"/>
</dbReference>
<proteinExistence type="predicted"/>
<keyword evidence="3" id="KW-1185">Reference proteome</keyword>
<organism evidence="2 3">
    <name type="scientific">Nepenthes gracilis</name>
    <name type="common">Slender pitcher plant</name>
    <dbReference type="NCBI Taxonomy" id="150966"/>
    <lineage>
        <taxon>Eukaryota</taxon>
        <taxon>Viridiplantae</taxon>
        <taxon>Streptophyta</taxon>
        <taxon>Embryophyta</taxon>
        <taxon>Tracheophyta</taxon>
        <taxon>Spermatophyta</taxon>
        <taxon>Magnoliopsida</taxon>
        <taxon>eudicotyledons</taxon>
        <taxon>Gunneridae</taxon>
        <taxon>Pentapetalae</taxon>
        <taxon>Caryophyllales</taxon>
        <taxon>Nepenthaceae</taxon>
        <taxon>Nepenthes</taxon>
    </lineage>
</organism>
<dbReference type="Proteomes" id="UP001279734">
    <property type="component" value="Unassembled WGS sequence"/>
</dbReference>
<dbReference type="SMART" id="SM00384">
    <property type="entry name" value="AT_hook"/>
    <property type="match status" value="3"/>
</dbReference>
<evidence type="ECO:0000313" key="3">
    <source>
        <dbReference type="Proteomes" id="UP001279734"/>
    </source>
</evidence>
<dbReference type="GO" id="GO:0003677">
    <property type="term" value="F:DNA binding"/>
    <property type="evidence" value="ECO:0007669"/>
    <property type="project" value="InterPro"/>
</dbReference>
<gene>
    <name evidence="2" type="ORF">Nepgr_028675</name>
</gene>
<dbReference type="AlphaFoldDB" id="A0AAD3Y2B8"/>
<evidence type="ECO:0000313" key="2">
    <source>
        <dbReference type="EMBL" id="GMH26832.1"/>
    </source>
</evidence>
<feature type="compositionally biased region" description="Basic residues" evidence="1">
    <location>
        <begin position="92"/>
        <end position="102"/>
    </location>
</feature>
<comment type="caution">
    <text evidence="2">The sequence shown here is derived from an EMBL/GenBank/DDBJ whole genome shotgun (WGS) entry which is preliminary data.</text>
</comment>
<sequence length="166" mass="18504">MKDSGELIFWKNNYRKPDPNFIRRGRGRPPKTETLRSRPGPSTATARPKNQQVPSLGSGRPRGRPRKTPRPAFYGSNPEQDLGFPVLLKGHGSPRPRGRPPKVKSSQMGGDIGPNEHSTTNPNFTNSQTLIVELLLSLSPPADCFVLLLLWWLSSRPGLLAFICWK</sequence>
<feature type="region of interest" description="Disordered" evidence="1">
    <location>
        <begin position="14"/>
        <end position="122"/>
    </location>
</feature>